<evidence type="ECO:0000256" key="1">
    <source>
        <dbReference type="ARBA" id="ARBA00009995"/>
    </source>
</evidence>
<dbReference type="SUPFAM" id="SSF53756">
    <property type="entry name" value="UDP-Glycosyltransferase/glycogen phosphorylase"/>
    <property type="match status" value="1"/>
</dbReference>
<dbReference type="InterPro" id="IPR002213">
    <property type="entry name" value="UDP_glucos_trans"/>
</dbReference>
<dbReference type="GO" id="GO:0080043">
    <property type="term" value="F:quercetin 3-O-glucosyltransferase activity"/>
    <property type="evidence" value="ECO:0007669"/>
    <property type="project" value="TreeGrafter"/>
</dbReference>
<evidence type="ECO:0000256" key="4">
    <source>
        <dbReference type="RuleBase" id="RU003718"/>
    </source>
</evidence>
<reference evidence="7" key="1">
    <citation type="journal article" date="2019" name="Gigascience">
        <title>De novo genome assembly of the endangered Acer yangbiense, a plant species with extremely small populations endemic to Yunnan Province, China.</title>
        <authorList>
            <person name="Yang J."/>
            <person name="Wariss H.M."/>
            <person name="Tao L."/>
            <person name="Zhang R."/>
            <person name="Yun Q."/>
            <person name="Hollingsworth P."/>
            <person name="Dao Z."/>
            <person name="Luo G."/>
            <person name="Guo H."/>
            <person name="Ma Y."/>
            <person name="Sun W."/>
        </authorList>
    </citation>
    <scope>NUCLEOTIDE SEQUENCE [LARGE SCALE GENOMIC DNA]</scope>
    <source>
        <strain evidence="7">cv. Malutang</strain>
    </source>
</reference>
<dbReference type="OrthoDB" id="5835829at2759"/>
<proteinExistence type="inferred from homology"/>
<accession>A0A5C7IAE2</accession>
<evidence type="ECO:0000256" key="3">
    <source>
        <dbReference type="ARBA" id="ARBA00022679"/>
    </source>
</evidence>
<name>A0A5C7IAE2_9ROSI</name>
<dbReference type="FunFam" id="3.40.50.2000:FF:000138">
    <property type="entry name" value="Glycosyltransferase"/>
    <property type="match status" value="1"/>
</dbReference>
<comment type="similarity">
    <text evidence="1 4">Belongs to the UDP-glycosyltransferase family.</text>
</comment>
<dbReference type="PANTHER" id="PTHR11926:SF774">
    <property type="entry name" value="UDP-GLYCOSYLTRANSFERASE 85A1-RELATED"/>
    <property type="match status" value="1"/>
</dbReference>
<dbReference type="EMBL" id="VAHF01000003">
    <property type="protein sequence ID" value="TXG66463.1"/>
    <property type="molecule type" value="Genomic_DNA"/>
</dbReference>
<dbReference type="PANTHER" id="PTHR11926">
    <property type="entry name" value="GLUCOSYL/GLUCURONOSYL TRANSFERASES"/>
    <property type="match status" value="1"/>
</dbReference>
<evidence type="ECO:0000256" key="2">
    <source>
        <dbReference type="ARBA" id="ARBA00022676"/>
    </source>
</evidence>
<dbReference type="PROSITE" id="PS00375">
    <property type="entry name" value="UDPGT"/>
    <property type="match status" value="1"/>
</dbReference>
<gene>
    <name evidence="6" type="ORF">EZV62_007738</name>
</gene>
<dbReference type="Pfam" id="PF00201">
    <property type="entry name" value="UDPGT"/>
    <property type="match status" value="1"/>
</dbReference>
<evidence type="ECO:0000313" key="7">
    <source>
        <dbReference type="Proteomes" id="UP000323000"/>
    </source>
</evidence>
<dbReference type="InterPro" id="IPR035595">
    <property type="entry name" value="UDP_glycos_trans_CS"/>
</dbReference>
<keyword evidence="7" id="KW-1185">Reference proteome</keyword>
<dbReference type="AlphaFoldDB" id="A0A5C7IAE2"/>
<sequence>MDTNNFQAAAKGNNNACHIMAMPYPARGHINPMLNLCKLLVSRNSEILITFVVTEEWLGLMGSDVYTKNISFATIPGNIIPSEKNQLDDGITFVTAVMTKLEAPFERILDRLCPPVTSIITDALLLWAVDTGNRRNIPVAALWISSASTFSICYHCHLFKEKQFPLDLEEHADDIIDFIPGISSIRVADIPSFFHNKQYSLDGRGFKLPVSKAQYFLSTSVYELESQVFNVFKSKFNIPVYSVGPLIPYKSELNCESSTISCHEDPHYIKWLNSKPTSSVLYVSMGSLFKVSSAQLDELVAGVKMSGVRCLWVGRDETCRLQEGFRNDLGLVVPWCDQLRVLSHSSVGGFLTHCGWGSVLEAAFVGVPMLALPIMVDHFTISKQIVEDWKIGWRLNKDIRGEHLVTGEEIAKAIHTFMDINSSEREELIKRAKQVEDIFQGATAKGGSSDTNIDAFVKDITQGQAH</sequence>
<dbReference type="GO" id="GO:0080044">
    <property type="term" value="F:quercetin 7-O-glucosyltransferase activity"/>
    <property type="evidence" value="ECO:0007669"/>
    <property type="project" value="TreeGrafter"/>
</dbReference>
<dbReference type="Proteomes" id="UP000323000">
    <property type="component" value="Chromosome 3"/>
</dbReference>
<evidence type="ECO:0000256" key="5">
    <source>
        <dbReference type="RuleBase" id="RU362057"/>
    </source>
</evidence>
<keyword evidence="3 4" id="KW-0808">Transferase</keyword>
<organism evidence="6 7">
    <name type="scientific">Acer yangbiense</name>
    <dbReference type="NCBI Taxonomy" id="1000413"/>
    <lineage>
        <taxon>Eukaryota</taxon>
        <taxon>Viridiplantae</taxon>
        <taxon>Streptophyta</taxon>
        <taxon>Embryophyta</taxon>
        <taxon>Tracheophyta</taxon>
        <taxon>Spermatophyta</taxon>
        <taxon>Magnoliopsida</taxon>
        <taxon>eudicotyledons</taxon>
        <taxon>Gunneridae</taxon>
        <taxon>Pentapetalae</taxon>
        <taxon>rosids</taxon>
        <taxon>malvids</taxon>
        <taxon>Sapindales</taxon>
        <taxon>Sapindaceae</taxon>
        <taxon>Hippocastanoideae</taxon>
        <taxon>Acereae</taxon>
        <taxon>Acer</taxon>
    </lineage>
</organism>
<dbReference type="CDD" id="cd03784">
    <property type="entry name" value="GT1_Gtf-like"/>
    <property type="match status" value="1"/>
</dbReference>
<dbReference type="EC" id="2.4.1.-" evidence="5"/>
<protein>
    <recommendedName>
        <fullName evidence="5">Glycosyltransferase</fullName>
        <ecNumber evidence="5">2.4.1.-</ecNumber>
    </recommendedName>
</protein>
<keyword evidence="2 4" id="KW-0328">Glycosyltransferase</keyword>
<evidence type="ECO:0000313" key="6">
    <source>
        <dbReference type="EMBL" id="TXG66463.1"/>
    </source>
</evidence>
<dbReference type="Gene3D" id="3.40.50.2000">
    <property type="entry name" value="Glycogen Phosphorylase B"/>
    <property type="match status" value="2"/>
</dbReference>
<comment type="caution">
    <text evidence="6">The sequence shown here is derived from an EMBL/GenBank/DDBJ whole genome shotgun (WGS) entry which is preliminary data.</text>
</comment>